<dbReference type="RefSeq" id="WP_280762118.1">
    <property type="nucleotide sequence ID" value="NZ_JARXVC010000011.1"/>
</dbReference>
<reference evidence="1 2" key="1">
    <citation type="submission" date="2023-04" db="EMBL/GenBank/DDBJ databases">
        <title>Forest soil microbial communities from Buena Vista Peninsula, Colon Province, Panama.</title>
        <authorList>
            <person name="Bouskill N."/>
        </authorList>
    </citation>
    <scope>NUCLEOTIDE SEQUENCE [LARGE SCALE GENOMIC DNA]</scope>
    <source>
        <strain evidence="1 2">CFH S0262</strain>
    </source>
</reference>
<organism evidence="1 2">
    <name type="scientific">Prescottella agglutinans</name>
    <dbReference type="NCBI Taxonomy" id="1644129"/>
    <lineage>
        <taxon>Bacteria</taxon>
        <taxon>Bacillati</taxon>
        <taxon>Actinomycetota</taxon>
        <taxon>Actinomycetes</taxon>
        <taxon>Mycobacteriales</taxon>
        <taxon>Nocardiaceae</taxon>
        <taxon>Prescottella</taxon>
    </lineage>
</organism>
<name>A0ABT6MG18_9NOCA</name>
<comment type="caution">
    <text evidence="1">The sequence shown here is derived from an EMBL/GenBank/DDBJ whole genome shotgun (WGS) entry which is preliminary data.</text>
</comment>
<evidence type="ECO:0000313" key="1">
    <source>
        <dbReference type="EMBL" id="MDH6282824.1"/>
    </source>
</evidence>
<proteinExistence type="predicted"/>
<gene>
    <name evidence="1" type="ORF">M2280_004061</name>
</gene>
<keyword evidence="2" id="KW-1185">Reference proteome</keyword>
<dbReference type="EMBL" id="JARXVC010000011">
    <property type="protein sequence ID" value="MDH6282824.1"/>
    <property type="molecule type" value="Genomic_DNA"/>
</dbReference>
<sequence>MNPNVADTVLYQSKNGDGIISPAIVLRNRLTTNLDVINRWGPSPDGTLSGKGRPAELVPELPDDYTVDLLVHGLGGDYREYAVPQGNPGEARTWYWPSRN</sequence>
<protein>
    <submittedName>
        <fullName evidence="1">Uncharacterized protein</fullName>
    </submittedName>
</protein>
<evidence type="ECO:0000313" key="2">
    <source>
        <dbReference type="Proteomes" id="UP001160334"/>
    </source>
</evidence>
<accession>A0ABT6MG18</accession>
<dbReference type="Proteomes" id="UP001160334">
    <property type="component" value="Unassembled WGS sequence"/>
</dbReference>